<evidence type="ECO:0000256" key="2">
    <source>
        <dbReference type="ARBA" id="ARBA00023027"/>
    </source>
</evidence>
<dbReference type="Gene3D" id="3.50.50.60">
    <property type="entry name" value="FAD/NAD(P)-binding domain"/>
    <property type="match status" value="1"/>
</dbReference>
<name>A0A3S2ZA80_9PROT</name>
<keyword evidence="5" id="KW-1185">Reference proteome</keyword>
<dbReference type="Proteomes" id="UP000287447">
    <property type="component" value="Unassembled WGS sequence"/>
</dbReference>
<dbReference type="Pfam" id="PF01494">
    <property type="entry name" value="FAD_binding_3"/>
    <property type="match status" value="1"/>
</dbReference>
<dbReference type="InterPro" id="IPR050631">
    <property type="entry name" value="PheA/TfdB_FAD_monoxygenase"/>
</dbReference>
<evidence type="ECO:0000259" key="3">
    <source>
        <dbReference type="Pfam" id="PF01494"/>
    </source>
</evidence>
<organism evidence="4 5">
    <name type="scientific">Hwanghaeella grinnelliae</name>
    <dbReference type="NCBI Taxonomy" id="2500179"/>
    <lineage>
        <taxon>Bacteria</taxon>
        <taxon>Pseudomonadati</taxon>
        <taxon>Pseudomonadota</taxon>
        <taxon>Alphaproteobacteria</taxon>
        <taxon>Rhodospirillales</taxon>
        <taxon>Rhodospirillaceae</taxon>
        <taxon>Hwanghaeella</taxon>
    </lineage>
</organism>
<evidence type="ECO:0000313" key="4">
    <source>
        <dbReference type="EMBL" id="RVU39099.1"/>
    </source>
</evidence>
<proteinExistence type="predicted"/>
<keyword evidence="1" id="KW-0560">Oxidoreductase</keyword>
<dbReference type="GO" id="GO:0071949">
    <property type="term" value="F:FAD binding"/>
    <property type="evidence" value="ECO:0007669"/>
    <property type="project" value="InterPro"/>
</dbReference>
<evidence type="ECO:0000313" key="5">
    <source>
        <dbReference type="Proteomes" id="UP000287447"/>
    </source>
</evidence>
<dbReference type="RefSeq" id="WP_127764471.1">
    <property type="nucleotide sequence ID" value="NZ_SADE01000001.1"/>
</dbReference>
<dbReference type="EMBL" id="SADE01000001">
    <property type="protein sequence ID" value="RVU39099.1"/>
    <property type="molecule type" value="Genomic_DNA"/>
</dbReference>
<protein>
    <submittedName>
        <fullName evidence="4">Monooxygenase</fullName>
    </submittedName>
</protein>
<dbReference type="PANTHER" id="PTHR43476:SF4">
    <property type="entry name" value="BLR0106 PROTEIN"/>
    <property type="match status" value="1"/>
</dbReference>
<evidence type="ECO:0000256" key="1">
    <source>
        <dbReference type="ARBA" id="ARBA00023002"/>
    </source>
</evidence>
<dbReference type="GO" id="GO:0004497">
    <property type="term" value="F:monooxygenase activity"/>
    <property type="evidence" value="ECO:0007669"/>
    <property type="project" value="UniProtKB-KW"/>
</dbReference>
<gene>
    <name evidence="4" type="ORF">EOI86_07540</name>
</gene>
<feature type="domain" description="FAD-binding" evidence="3">
    <location>
        <begin position="100"/>
        <end position="322"/>
    </location>
</feature>
<dbReference type="InterPro" id="IPR002938">
    <property type="entry name" value="FAD-bd"/>
</dbReference>
<reference evidence="5" key="1">
    <citation type="submission" date="2019-01" db="EMBL/GenBank/DDBJ databases">
        <title>Gri0909 isolated from a small marine red alga.</title>
        <authorList>
            <person name="Kim J."/>
            <person name="Jeong S.E."/>
            <person name="Jeon C.O."/>
        </authorList>
    </citation>
    <scope>NUCLEOTIDE SEQUENCE [LARGE SCALE GENOMIC DNA]</scope>
    <source>
        <strain evidence="5">Gri0909</strain>
    </source>
</reference>
<dbReference type="PRINTS" id="PR00420">
    <property type="entry name" value="RNGMNOXGNASE"/>
</dbReference>
<dbReference type="Gene3D" id="3.30.9.20">
    <property type="match status" value="1"/>
</dbReference>
<keyword evidence="2" id="KW-0520">NAD</keyword>
<keyword evidence="4" id="KW-0503">Monooxygenase</keyword>
<dbReference type="OrthoDB" id="9804454at2"/>
<dbReference type="AlphaFoldDB" id="A0A3S2ZA80"/>
<accession>A0A3S2ZA80</accession>
<dbReference type="InterPro" id="IPR036188">
    <property type="entry name" value="FAD/NAD-bd_sf"/>
</dbReference>
<comment type="caution">
    <text evidence="4">The sequence shown here is derived from an EMBL/GenBank/DDBJ whole genome shotgun (WGS) entry which is preliminary data.</text>
</comment>
<dbReference type="SUPFAM" id="SSF51905">
    <property type="entry name" value="FAD/NAD(P)-binding domain"/>
    <property type="match status" value="1"/>
</dbReference>
<sequence length="380" mass="42032">MRITVLGGGPAGLYSATLLKRDNPAATVTVYEQNPRDVTWGFGVVFSDRALSFLEADDPDTYRAFAGQLETWQDITIDLMGDKTAIDGVGFAAVARLKLIQILTQRAEDVGVELKFGSAPDAYTVDAESADLVIAADGVNSVIRNGDPEGFGASVDNLTNRFAWYGTTKTFPTLTQTFRRSEWGPFNAHHYRYAPNMSTFIVETTEEVWRNAGLDQAGDDESREICEAVFADVLDGHPLISNKSIWRVFPKVWNETWYSGNKVLIGDALHTAHFSIGSGTRLAMEDAISLAKSIRENPSDMQAALQAYQDDRKPIVAKLVRAAEESANWYEQFVAHMEMPPLDFAHGYIKRAGRMDDDKLRANAPKFMAQYDAAKKRVAG</sequence>
<dbReference type="PANTHER" id="PTHR43476">
    <property type="entry name" value="3-(3-HYDROXY-PHENYL)PROPIONATE/3-HYDROXYCINNAMIC ACID HYDROXYLASE"/>
    <property type="match status" value="1"/>
</dbReference>